<dbReference type="KEGG" id="bdw:94335271"/>
<gene>
    <name evidence="2" type="ORF">BdWA1_000973</name>
</gene>
<feature type="region of interest" description="Disordered" evidence="1">
    <location>
        <begin position="315"/>
        <end position="342"/>
    </location>
</feature>
<dbReference type="AlphaFoldDB" id="A0AAD9PN58"/>
<dbReference type="EMBL" id="JALLKP010000001">
    <property type="protein sequence ID" value="KAK2197969.1"/>
    <property type="molecule type" value="Genomic_DNA"/>
</dbReference>
<proteinExistence type="predicted"/>
<evidence type="ECO:0000256" key="1">
    <source>
        <dbReference type="SAM" id="MobiDB-lite"/>
    </source>
</evidence>
<comment type="caution">
    <text evidence="2">The sequence shown here is derived from an EMBL/GenBank/DDBJ whole genome shotgun (WGS) entry which is preliminary data.</text>
</comment>
<organism evidence="2 3">
    <name type="scientific">Babesia duncani</name>
    <dbReference type="NCBI Taxonomy" id="323732"/>
    <lineage>
        <taxon>Eukaryota</taxon>
        <taxon>Sar</taxon>
        <taxon>Alveolata</taxon>
        <taxon>Apicomplexa</taxon>
        <taxon>Aconoidasida</taxon>
        <taxon>Piroplasmida</taxon>
        <taxon>Babesiidae</taxon>
        <taxon>Babesia</taxon>
    </lineage>
</organism>
<accession>A0AAD9PN58</accession>
<name>A0AAD9PN58_9APIC</name>
<dbReference type="RefSeq" id="XP_067804811.1">
    <property type="nucleotide sequence ID" value="XM_067946020.1"/>
</dbReference>
<evidence type="ECO:0000313" key="2">
    <source>
        <dbReference type="EMBL" id="KAK2197969.1"/>
    </source>
</evidence>
<keyword evidence="3" id="KW-1185">Reference proteome</keyword>
<sequence>MGSKVGCACKGTSSAPFTTQCTTTHVLISIKTIPRVFLVAILMQIIKFRNCDSSGEMNWFACPLNICNEIKCKKLKNLHLLEIGISKQEYEQGVVLERLFALVKAHKCSTCLLKASFQLFSSISQTPTHVNLDKAELLCSSCASRIRTKAKIGCDVVSTHDLEQLESKYKKTCRRKSKHFQAKTRHATLDKYVYPIIQDGHACTSEYESYDSRDDYSDPGSQYSVDFYNAATPGRNHCNVPGMAGVVARMEQGYWPSGNSMPQSRRFSNFTPTSLPRQALTFQDEWAQWNRAPRPGPRDHEKGDNFGDLRHHRDLWDHPDRGDHGDNFNRQDHREPRRVGGVQNYKDESLTRRVGGVQNFKGESVNTPPMRQRLQQPFRGTTIHPTNPFAACIPQQARPRPITDSGAFNFKGMEKALVEHHMPNGISTRTRDTAKNGYATLYRRRV</sequence>
<dbReference type="GeneID" id="94335271"/>
<protein>
    <submittedName>
        <fullName evidence="2">Uncharacterized protein</fullName>
    </submittedName>
</protein>
<evidence type="ECO:0000313" key="3">
    <source>
        <dbReference type="Proteomes" id="UP001214638"/>
    </source>
</evidence>
<dbReference type="Proteomes" id="UP001214638">
    <property type="component" value="Unassembled WGS sequence"/>
</dbReference>
<reference evidence="2" key="1">
    <citation type="journal article" date="2023" name="Nat. Microbiol.">
        <title>Babesia duncani multi-omics identifies virulence factors and drug targets.</title>
        <authorList>
            <person name="Singh P."/>
            <person name="Lonardi S."/>
            <person name="Liang Q."/>
            <person name="Vydyam P."/>
            <person name="Khabirova E."/>
            <person name="Fang T."/>
            <person name="Gihaz S."/>
            <person name="Thekkiniath J."/>
            <person name="Munshi M."/>
            <person name="Abel S."/>
            <person name="Ciampossin L."/>
            <person name="Batugedara G."/>
            <person name="Gupta M."/>
            <person name="Lu X.M."/>
            <person name="Lenz T."/>
            <person name="Chakravarty S."/>
            <person name="Cornillot E."/>
            <person name="Hu Y."/>
            <person name="Ma W."/>
            <person name="Gonzalez L.M."/>
            <person name="Sanchez S."/>
            <person name="Estrada K."/>
            <person name="Sanchez-Flores A."/>
            <person name="Montero E."/>
            <person name="Harb O.S."/>
            <person name="Le Roch K.G."/>
            <person name="Mamoun C.B."/>
        </authorList>
    </citation>
    <scope>NUCLEOTIDE SEQUENCE</scope>
    <source>
        <strain evidence="2">WA1</strain>
    </source>
</reference>
<feature type="compositionally biased region" description="Basic and acidic residues" evidence="1">
    <location>
        <begin position="315"/>
        <end position="338"/>
    </location>
</feature>